<evidence type="ECO:0000313" key="2">
    <source>
        <dbReference type="Ensembl" id="ENSCCRP00015071958.1"/>
    </source>
</evidence>
<feature type="transmembrane region" description="Helical" evidence="1">
    <location>
        <begin position="215"/>
        <end position="235"/>
    </location>
</feature>
<dbReference type="Ensembl" id="ENSCCRT00015074300.1">
    <property type="protein sequence ID" value="ENSCCRP00015071958.1"/>
    <property type="gene ID" value="ENSCCRG00015029133.1"/>
</dbReference>
<feature type="transmembrane region" description="Helical" evidence="1">
    <location>
        <begin position="174"/>
        <end position="203"/>
    </location>
</feature>
<evidence type="ECO:0000256" key="1">
    <source>
        <dbReference type="SAM" id="Phobius"/>
    </source>
</evidence>
<sequence>MSHWEDFAGFDPSKLMQNPVQVFDLGKLSGADLSLNNNYWVYINFPLCFSTTGELITAACELGVAHAPGYPLFTMLSSLMLSLLPLSSPAHSVNVLCAVFGAGASGALCFTVCRVVGPGPGAVLAGGVFAVSKLVWQWSVVAEVFSLNNLFVGILFSLSACFHCAESVHHKKKFALWGALFCGLSLCNQHTLVLYVVIIIPWALLHLNTHNGLSLFGLVSLGMCFLAGFVPYIYLPISSYLNRARWSWGDQTSLHGLLTHLLRAEYGTFSLAKTDENLNLLKMLRSCTVDPPSLQNYKPARNSKSGVLHWLRNDQ</sequence>
<dbReference type="Pfam" id="PF11028">
    <property type="entry name" value="TMEM260-like"/>
    <property type="match status" value="1"/>
</dbReference>
<dbReference type="PANTHER" id="PTHR16214">
    <property type="entry name" value="TRANSMEMBRANE PROTEIN 260"/>
    <property type="match status" value="1"/>
</dbReference>
<keyword evidence="1" id="KW-0472">Membrane</keyword>
<keyword evidence="1" id="KW-0812">Transmembrane</keyword>
<feature type="transmembrane region" description="Helical" evidence="1">
    <location>
        <begin position="144"/>
        <end position="162"/>
    </location>
</feature>
<dbReference type="InterPro" id="IPR021280">
    <property type="entry name" value="TMEM260-like"/>
</dbReference>
<feature type="transmembrane region" description="Helical" evidence="1">
    <location>
        <begin position="93"/>
        <end position="113"/>
    </location>
</feature>
<reference evidence="2" key="1">
    <citation type="submission" date="2025-08" db="UniProtKB">
        <authorList>
            <consortium name="Ensembl"/>
        </authorList>
    </citation>
    <scope>IDENTIFICATION</scope>
</reference>
<name>A0A8C1WZJ9_CYPCA</name>
<keyword evidence="1" id="KW-1133">Transmembrane helix</keyword>
<feature type="transmembrane region" description="Helical" evidence="1">
    <location>
        <begin position="69"/>
        <end position="87"/>
    </location>
</feature>
<protein>
    <submittedName>
        <fullName evidence="2">Transmembrane protein 260</fullName>
    </submittedName>
</protein>
<dbReference type="InterPro" id="IPR052724">
    <property type="entry name" value="GT117_domain-containing"/>
</dbReference>
<dbReference type="Proteomes" id="UP000694700">
    <property type="component" value="Unplaced"/>
</dbReference>
<evidence type="ECO:0000313" key="3">
    <source>
        <dbReference type="Proteomes" id="UP000694700"/>
    </source>
</evidence>
<dbReference type="AlphaFoldDB" id="A0A8C1WZJ9"/>
<dbReference type="PANTHER" id="PTHR16214:SF3">
    <property type="entry name" value="TRANSMEMBRANE PROTEIN 260"/>
    <property type="match status" value="1"/>
</dbReference>
<organism evidence="2 3">
    <name type="scientific">Cyprinus carpio</name>
    <name type="common">Common carp</name>
    <dbReference type="NCBI Taxonomy" id="7962"/>
    <lineage>
        <taxon>Eukaryota</taxon>
        <taxon>Metazoa</taxon>
        <taxon>Chordata</taxon>
        <taxon>Craniata</taxon>
        <taxon>Vertebrata</taxon>
        <taxon>Euteleostomi</taxon>
        <taxon>Actinopterygii</taxon>
        <taxon>Neopterygii</taxon>
        <taxon>Teleostei</taxon>
        <taxon>Ostariophysi</taxon>
        <taxon>Cypriniformes</taxon>
        <taxon>Cyprinidae</taxon>
        <taxon>Cyprininae</taxon>
        <taxon>Cyprinus</taxon>
    </lineage>
</organism>
<accession>A0A8C1WZJ9</accession>
<proteinExistence type="predicted"/>